<proteinExistence type="predicted"/>
<gene>
    <name evidence="7" type="primary">mrdB</name>
    <name evidence="7" type="ORF">LMG7974_01376</name>
</gene>
<feature type="transmembrane region" description="Helical" evidence="6">
    <location>
        <begin position="302"/>
        <end position="325"/>
    </location>
</feature>
<keyword evidence="4 6" id="KW-1133">Transmembrane helix</keyword>
<dbReference type="GO" id="GO:0016757">
    <property type="term" value="F:glycosyltransferase activity"/>
    <property type="evidence" value="ECO:0007669"/>
    <property type="project" value="UniProtKB-KW"/>
</dbReference>
<evidence type="ECO:0000256" key="6">
    <source>
        <dbReference type="SAM" id="Phobius"/>
    </source>
</evidence>
<feature type="transmembrane region" description="Helical" evidence="6">
    <location>
        <begin position="181"/>
        <end position="197"/>
    </location>
</feature>
<name>A0ABM8Q887_9BACT</name>
<dbReference type="EC" id="2.4.1.129" evidence="7"/>
<evidence type="ECO:0000256" key="3">
    <source>
        <dbReference type="ARBA" id="ARBA00022960"/>
    </source>
</evidence>
<dbReference type="Proteomes" id="UP000789803">
    <property type="component" value="Unassembled WGS sequence"/>
</dbReference>
<dbReference type="InterPro" id="IPR001182">
    <property type="entry name" value="FtsW/RodA"/>
</dbReference>
<evidence type="ECO:0000256" key="1">
    <source>
        <dbReference type="ARBA" id="ARBA00004141"/>
    </source>
</evidence>
<keyword evidence="7" id="KW-0808">Transferase</keyword>
<accession>A0ABM8Q887</accession>
<feature type="transmembrane region" description="Helical" evidence="6">
    <location>
        <begin position="66"/>
        <end position="88"/>
    </location>
</feature>
<evidence type="ECO:0000256" key="4">
    <source>
        <dbReference type="ARBA" id="ARBA00022989"/>
    </source>
</evidence>
<reference evidence="7 8" key="1">
    <citation type="submission" date="2020-11" db="EMBL/GenBank/DDBJ databases">
        <authorList>
            <person name="Peeters C."/>
        </authorList>
    </citation>
    <scope>NUCLEOTIDE SEQUENCE [LARGE SCALE GENOMIC DNA]</scope>
    <source>
        <strain evidence="7 8">LMG 7974</strain>
    </source>
</reference>
<evidence type="ECO:0000256" key="5">
    <source>
        <dbReference type="ARBA" id="ARBA00023136"/>
    </source>
</evidence>
<dbReference type="PANTHER" id="PTHR30474">
    <property type="entry name" value="CELL CYCLE PROTEIN"/>
    <property type="match status" value="1"/>
</dbReference>
<evidence type="ECO:0000313" key="7">
    <source>
        <dbReference type="EMBL" id="CAD7289171.1"/>
    </source>
</evidence>
<dbReference type="EMBL" id="CAJHOF010000013">
    <property type="protein sequence ID" value="CAD7289171.1"/>
    <property type="molecule type" value="Genomic_DNA"/>
</dbReference>
<keyword evidence="2 6" id="KW-0812">Transmembrane</keyword>
<dbReference type="Pfam" id="PF01098">
    <property type="entry name" value="FTSW_RODA_SPOVE"/>
    <property type="match status" value="1"/>
</dbReference>
<feature type="transmembrane region" description="Helical" evidence="6">
    <location>
        <begin position="264"/>
        <end position="290"/>
    </location>
</feature>
<feature type="transmembrane region" description="Helical" evidence="6">
    <location>
        <begin position="331"/>
        <end position="349"/>
    </location>
</feature>
<feature type="transmembrane region" description="Helical" evidence="6">
    <location>
        <begin position="43"/>
        <end position="59"/>
    </location>
</feature>
<feature type="transmembrane region" description="Helical" evidence="6">
    <location>
        <begin position="158"/>
        <end position="176"/>
    </location>
</feature>
<sequence length="368" mass="42141">MIRFDRRIVTHFDFFQILLIIPIIALSYFLVSEVNATLASKQIVYFGIGFALFCLFFFIPLRRLEWFIPIFYWFNIVLLLSVEFFGISKLGAKRWLEIPFVHFTLQPSEIMKPAFLLMLAYLIKKNPPSENGYNLKDFLKLSFYILLPFFLIAKEPDLGTALVLLLVGYAVLFVIGVNKKIWICIFVSIGLCAPILYENLHDYQKKRITDFISEKPSYHVRQSIIAIGSGGMSGKAKDEATQTHFKFLPIATSDFIFAYTIERFGFYGAVAVFSLYGLLILHLLTLNYILKNDFFTQVMTTGIAVLIFIYVGVNVSMTIGYAPVVGVPLPFYSYGGSSFVTFMILFGMLQNLLTFRFDFAGNFIKINR</sequence>
<evidence type="ECO:0000256" key="2">
    <source>
        <dbReference type="ARBA" id="ARBA00022692"/>
    </source>
</evidence>
<keyword evidence="3" id="KW-0133">Cell shape</keyword>
<dbReference type="PANTHER" id="PTHR30474:SF1">
    <property type="entry name" value="PEPTIDOGLYCAN GLYCOSYLTRANSFERASE MRDB"/>
    <property type="match status" value="1"/>
</dbReference>
<feature type="transmembrane region" description="Helical" evidence="6">
    <location>
        <begin position="12"/>
        <end position="31"/>
    </location>
</feature>
<protein>
    <submittedName>
        <fullName evidence="7">Peptidoglycan glycosyltransferase MrdB</fullName>
        <ecNumber evidence="7">2.4.1.129</ecNumber>
    </submittedName>
</protein>
<comment type="subcellular location">
    <subcellularLocation>
        <location evidence="1">Membrane</location>
        <topology evidence="1">Multi-pass membrane protein</topology>
    </subcellularLocation>
</comment>
<organism evidence="7 8">
    <name type="scientific">Campylobacter majalis</name>
    <dbReference type="NCBI Taxonomy" id="2790656"/>
    <lineage>
        <taxon>Bacteria</taxon>
        <taxon>Pseudomonadati</taxon>
        <taxon>Campylobacterota</taxon>
        <taxon>Epsilonproteobacteria</taxon>
        <taxon>Campylobacterales</taxon>
        <taxon>Campylobacteraceae</taxon>
        <taxon>Campylobacter</taxon>
    </lineage>
</organism>
<keyword evidence="5 6" id="KW-0472">Membrane</keyword>
<dbReference type="RefSeq" id="WP_229933165.1">
    <property type="nucleotide sequence ID" value="NZ_CAJHOF010000013.1"/>
</dbReference>
<evidence type="ECO:0000313" key="8">
    <source>
        <dbReference type="Proteomes" id="UP000789803"/>
    </source>
</evidence>
<comment type="caution">
    <text evidence="7">The sequence shown here is derived from an EMBL/GenBank/DDBJ whole genome shotgun (WGS) entry which is preliminary data.</text>
</comment>
<keyword evidence="7" id="KW-0328">Glycosyltransferase</keyword>
<keyword evidence="8" id="KW-1185">Reference proteome</keyword>